<feature type="domain" description="NmrA-like" evidence="3">
    <location>
        <begin position="9"/>
        <end position="281"/>
    </location>
</feature>
<protein>
    <submittedName>
        <fullName evidence="4">NmrA family protein</fullName>
    </submittedName>
</protein>
<dbReference type="InterPro" id="IPR036291">
    <property type="entry name" value="NAD(P)-bd_dom_sf"/>
</dbReference>
<dbReference type="PANTHER" id="PTHR42748">
    <property type="entry name" value="NITROGEN METABOLITE REPRESSION PROTEIN NMRA FAMILY MEMBER"/>
    <property type="match status" value="1"/>
</dbReference>
<evidence type="ECO:0000256" key="1">
    <source>
        <dbReference type="ARBA" id="ARBA00006328"/>
    </source>
</evidence>
<organism evidence="4 5">
    <name type="scientific">Nostoc minutum NIES-26</name>
    <dbReference type="NCBI Taxonomy" id="1844469"/>
    <lineage>
        <taxon>Bacteria</taxon>
        <taxon>Bacillati</taxon>
        <taxon>Cyanobacteriota</taxon>
        <taxon>Cyanophyceae</taxon>
        <taxon>Nostocales</taxon>
        <taxon>Nostocaceae</taxon>
        <taxon>Nostoc</taxon>
    </lineage>
</organism>
<dbReference type="Gene3D" id="3.40.50.720">
    <property type="entry name" value="NAD(P)-binding Rossmann-like Domain"/>
    <property type="match status" value="1"/>
</dbReference>
<proteinExistence type="inferred from homology"/>
<dbReference type="Gene3D" id="3.90.25.10">
    <property type="entry name" value="UDP-galactose 4-epimerase, domain 1"/>
    <property type="match status" value="1"/>
</dbReference>
<dbReference type="CDD" id="cd05251">
    <property type="entry name" value="NmrA_like_SDR_a"/>
    <property type="match status" value="1"/>
</dbReference>
<reference evidence="4" key="1">
    <citation type="submission" date="2016-04" db="EMBL/GenBank/DDBJ databases">
        <authorList>
            <person name="Tabuchi Yagui T.R."/>
        </authorList>
    </citation>
    <scope>NUCLEOTIDE SEQUENCE [LARGE SCALE GENOMIC DNA]</scope>
    <source>
        <strain evidence="4">NIES-26</strain>
    </source>
</reference>
<evidence type="ECO:0000256" key="2">
    <source>
        <dbReference type="ARBA" id="ARBA00022857"/>
    </source>
</evidence>
<evidence type="ECO:0000313" key="5">
    <source>
        <dbReference type="Proteomes" id="UP000252107"/>
    </source>
</evidence>
<gene>
    <name evidence="4" type="ORF">A6770_38490</name>
</gene>
<dbReference type="InterPro" id="IPR051164">
    <property type="entry name" value="NmrA-like_oxidored"/>
</dbReference>
<accession>A0A367RUS1</accession>
<sequence length="301" mass="33622">MTQQTTTERIILVTGATGNQGGAVARHLLKRGNFKVRAFVRDPNKPPAQALQQAGAELLVGDFGDRASLDRALQGIYGVFSLQTFLQGGLSAEIRNGKAVADAAKAVGIQHFVYSSVGSAERNTGIPHFDSKFQVEEYIRSLGLPYTMMRPVFFFYNYNGMRPMIEQGTLFQPLSPETKLQQLSEEDYGEMVAEVFERPADFLNREKEVASVDMTMKEIAAAFSRVLGKTVNYQQIPFQVFEQQVGEEVTTMFRWFENVGYGANLAQLKRDFTSPTDFESYLRDRGWAKPPESPSNVGSKI</sequence>
<keyword evidence="5" id="KW-1185">Reference proteome</keyword>
<comment type="similarity">
    <text evidence="1">Belongs to the NmrA-type oxidoreductase family.</text>
</comment>
<dbReference type="EMBL" id="LXQD01000066">
    <property type="protein sequence ID" value="RCJ39621.1"/>
    <property type="molecule type" value="Genomic_DNA"/>
</dbReference>
<dbReference type="SUPFAM" id="SSF51735">
    <property type="entry name" value="NAD(P)-binding Rossmann-fold domains"/>
    <property type="match status" value="1"/>
</dbReference>
<evidence type="ECO:0000313" key="4">
    <source>
        <dbReference type="EMBL" id="RCJ39621.1"/>
    </source>
</evidence>
<dbReference type="AlphaFoldDB" id="A0A367RUS1"/>
<name>A0A367RUS1_9NOSO</name>
<dbReference type="Pfam" id="PF05368">
    <property type="entry name" value="NmrA"/>
    <property type="match status" value="1"/>
</dbReference>
<keyword evidence="2" id="KW-0521">NADP</keyword>
<dbReference type="Proteomes" id="UP000252107">
    <property type="component" value="Unassembled WGS sequence"/>
</dbReference>
<dbReference type="InterPro" id="IPR008030">
    <property type="entry name" value="NmrA-like"/>
</dbReference>
<comment type="caution">
    <text evidence="4">The sequence shown here is derived from an EMBL/GenBank/DDBJ whole genome shotgun (WGS) entry which is preliminary data.</text>
</comment>
<dbReference type="PANTHER" id="PTHR42748:SF7">
    <property type="entry name" value="NMRA LIKE REDOX SENSOR 1-RELATED"/>
    <property type="match status" value="1"/>
</dbReference>
<evidence type="ECO:0000259" key="3">
    <source>
        <dbReference type="Pfam" id="PF05368"/>
    </source>
</evidence>